<keyword evidence="3" id="KW-1185">Reference proteome</keyword>
<sequence length="360" mass="38572">MKKTIFSLALALLTLASCSSDDETPIEIPTVGETLQPEVGGPNQPNQVYVDLSAGETTAVNRTSWDFGFASGSDFIVVINGSVKMAVKKLETTDITLPQEIDNTVVVGYSTAASLGYVDNPTGILTGAGAGVGTAIAEISATDADNKVYLVNLGNAVGTTTPAVGSVAVDGDARGWKKVRILRSGSGYKIQYADLTSTTFTEKTIAKDNNYNFTFFSLTDAKTVNVEPLKTKWDLNFTTFTNYFPYSGQDVTYSYADFITTNFRAGTKVYQVLVAEGGSYADYTLAKVVEANFATSESDQRVIGANWRSGGGPTSLPSVRTDRFYVVKDAVGNYYKLNFLSITNDAGVRGNPVLEYALLK</sequence>
<dbReference type="AlphaFoldDB" id="A0A934UK82"/>
<organism evidence="2 3">
    <name type="scientific">Flavobacterium agrisoli</name>
    <dbReference type="NCBI Taxonomy" id="2793066"/>
    <lineage>
        <taxon>Bacteria</taxon>
        <taxon>Pseudomonadati</taxon>
        <taxon>Bacteroidota</taxon>
        <taxon>Flavobacteriia</taxon>
        <taxon>Flavobacteriales</taxon>
        <taxon>Flavobacteriaceae</taxon>
        <taxon>Flavobacterium</taxon>
    </lineage>
</organism>
<reference evidence="2" key="1">
    <citation type="submission" date="2020-12" db="EMBL/GenBank/DDBJ databases">
        <title>Bacterial novel species Flavobacterium sp. SE-1-e isolated from soil.</title>
        <authorList>
            <person name="Jung H.-Y."/>
        </authorList>
    </citation>
    <scope>NUCLEOTIDE SEQUENCE</scope>
    <source>
        <strain evidence="2">SE-1-e</strain>
    </source>
</reference>
<name>A0A934UK82_9FLAO</name>
<dbReference type="InterPro" id="IPR025921">
    <property type="entry name" value="HmuY"/>
</dbReference>
<dbReference type="Proteomes" id="UP000609172">
    <property type="component" value="Unassembled WGS sequence"/>
</dbReference>
<dbReference type="EMBL" id="JAEHFV010000006">
    <property type="protein sequence ID" value="MBK0370801.1"/>
    <property type="molecule type" value="Genomic_DNA"/>
</dbReference>
<proteinExistence type="predicted"/>
<feature type="signal peptide" evidence="1">
    <location>
        <begin position="1"/>
        <end position="21"/>
    </location>
</feature>
<protein>
    <recommendedName>
        <fullName evidence="4">Heme-binding HmuY-like protein</fullName>
    </recommendedName>
</protein>
<dbReference type="RefSeq" id="WP_200106932.1">
    <property type="nucleotide sequence ID" value="NZ_JAEHFV010000006.1"/>
</dbReference>
<evidence type="ECO:0000313" key="2">
    <source>
        <dbReference type="EMBL" id="MBK0370801.1"/>
    </source>
</evidence>
<comment type="caution">
    <text evidence="2">The sequence shown here is derived from an EMBL/GenBank/DDBJ whole genome shotgun (WGS) entry which is preliminary data.</text>
</comment>
<evidence type="ECO:0000313" key="3">
    <source>
        <dbReference type="Proteomes" id="UP000609172"/>
    </source>
</evidence>
<dbReference type="CDD" id="cd12105">
    <property type="entry name" value="HmuY"/>
    <property type="match status" value="1"/>
</dbReference>
<gene>
    <name evidence="2" type="ORF">I5M07_13275</name>
</gene>
<evidence type="ECO:0008006" key="4">
    <source>
        <dbReference type="Google" id="ProtNLM"/>
    </source>
</evidence>
<dbReference type="PROSITE" id="PS51257">
    <property type="entry name" value="PROKAR_LIPOPROTEIN"/>
    <property type="match status" value="1"/>
</dbReference>
<accession>A0A934UK82</accession>
<evidence type="ECO:0000256" key="1">
    <source>
        <dbReference type="SAM" id="SignalP"/>
    </source>
</evidence>
<dbReference type="Pfam" id="PF14064">
    <property type="entry name" value="HmuY"/>
    <property type="match status" value="1"/>
</dbReference>
<feature type="chain" id="PRO_5037920027" description="Heme-binding HmuY-like protein" evidence="1">
    <location>
        <begin position="22"/>
        <end position="360"/>
    </location>
</feature>
<keyword evidence="1" id="KW-0732">Signal</keyword>